<dbReference type="Pfam" id="PF11915">
    <property type="entry name" value="DUF3433"/>
    <property type="match status" value="2"/>
</dbReference>
<accession>A0AAN6YFT2</accession>
<feature type="compositionally biased region" description="Low complexity" evidence="1">
    <location>
        <begin position="63"/>
        <end position="80"/>
    </location>
</feature>
<feature type="compositionally biased region" description="Polar residues" evidence="1">
    <location>
        <begin position="92"/>
        <end position="108"/>
    </location>
</feature>
<dbReference type="InterPro" id="IPR021840">
    <property type="entry name" value="DUF3433"/>
</dbReference>
<name>A0AAN6YFT2_9PEZI</name>
<feature type="compositionally biased region" description="Basic and acidic residues" evidence="1">
    <location>
        <begin position="26"/>
        <end position="42"/>
    </location>
</feature>
<feature type="transmembrane region" description="Helical" evidence="2">
    <location>
        <begin position="618"/>
        <end position="641"/>
    </location>
</feature>
<comment type="caution">
    <text evidence="3">The sequence shown here is derived from an EMBL/GenBank/DDBJ whole genome shotgun (WGS) entry which is preliminary data.</text>
</comment>
<proteinExistence type="predicted"/>
<keyword evidence="2" id="KW-0812">Transmembrane</keyword>
<evidence type="ECO:0000313" key="4">
    <source>
        <dbReference type="Proteomes" id="UP001301769"/>
    </source>
</evidence>
<feature type="transmembrane region" description="Helical" evidence="2">
    <location>
        <begin position="143"/>
        <end position="160"/>
    </location>
</feature>
<feature type="region of interest" description="Disordered" evidence="1">
    <location>
        <begin position="1"/>
        <end position="119"/>
    </location>
</feature>
<keyword evidence="2" id="KW-0472">Membrane</keyword>
<dbReference type="Proteomes" id="UP001301769">
    <property type="component" value="Unassembled WGS sequence"/>
</dbReference>
<feature type="transmembrane region" description="Helical" evidence="2">
    <location>
        <begin position="246"/>
        <end position="274"/>
    </location>
</feature>
<dbReference type="PANTHER" id="PTHR37544">
    <property type="entry name" value="SPRAY-RELATED"/>
    <property type="match status" value="1"/>
</dbReference>
<keyword evidence="2" id="KW-1133">Transmembrane helix</keyword>
<dbReference type="EMBL" id="MU858081">
    <property type="protein sequence ID" value="KAK4215352.1"/>
    <property type="molecule type" value="Genomic_DNA"/>
</dbReference>
<dbReference type="PANTHER" id="PTHR37544:SF3">
    <property type="entry name" value="SPRAY"/>
    <property type="match status" value="1"/>
</dbReference>
<evidence type="ECO:0000256" key="2">
    <source>
        <dbReference type="SAM" id="Phobius"/>
    </source>
</evidence>
<feature type="transmembrane region" description="Helical" evidence="2">
    <location>
        <begin position="780"/>
        <end position="799"/>
    </location>
</feature>
<evidence type="ECO:0000256" key="1">
    <source>
        <dbReference type="SAM" id="MobiDB-lite"/>
    </source>
</evidence>
<sequence>MSYQEYAQLRRNNGNNDNGTQQETRNVYRERGRNEAPARTDRPYTGSISSFSVPRRSMTPAHSISSSSTSSSLSPSNSASQKGYLGGAKGNASPTNSQWSGDSNSGTQGPKARIMPAELTDEKKPELVDMPMSWRPLYLRRRILAPFTVIVTGLAVGIGTLYDLSNRNLGLGPTSTAGHYLWRLAPTALLSLLIAVWNRIDYQANLVAPWVRLSKGPAKAEKTLLLDYLSMWQPVVVVRGFQNRDFAVACAAAVSVLLRVLVALSAGLITLSLVSGIPGAPRNMSSLSNVEVTVQSAFVDNTTDMTNAGALAFFTMVGLQQDNVYFPDGVSERFAYQKFSSDLPQGSVVETGVEGFSAELLCEAAEMEFNGMQVSRGIQQFNTTFSAGGCAISMPITSEGFVPSASGTQVPFYVARLGRGSCRDSGRAEDQRMVVVFASATMDARSPPTNTSASNFAEVNGNITTSVQLICQPTYSISRVRVTMQDSTLVGVAESRRRENRTLPGVKPWDFAEAFFGSYRSENELASLYADISPWFYQPDIVNVDAAMFLALELQTGRTGSPISPDELLNATILQKVADDYFSQYAAVLAARSLTQPTSIQGQATASTVSERLRVSPLIAKLMIILMGIVAALVATMGFTIPTQGILPRDPGTIMDMAALVSNSRGLLQVLRGAGGADQATLRARLTGSDFYTGVEAYERADSSGSGYFKIFGGGAQGTAKQEYVKEREKFTYPSLLHPVQRGAVFLITVGLIVGLDLGYQYSTRNGGLFDTDDDTYPHLLWTVVPAVVVGFVAMYYLASDVVVRSIAPFIALGRGATFEQSISLNLADRALPMAFYFTARSRNLVVGASTAAAIFSSFFVISAATLFYAATVPATAQCQLLTRDFFSQSNGIPDDGFCTFCQNGTVLSSLVLDANMSYPAFTFEDLAYPSFSLENVPDDMELPDDLVVNAVVPAVRSSLQCKSFRQSELAINLQTGSTVNGVVNPLQITLPGKADADENTVITSSAQNLDSIGNPLNTAIERDAFFGAGEYKPLADGNNTIPRWVWVWGQLEQAGTDQTRIRFAAALICNETMQQVNVATSFIGSDLHIDAEYRPPVPDEETVTSVPVAIDGNLDYSELIQLYTPHLLDPFFSSLVSSRFALPVTSLGPSSSGADEVEMIQSVVDAITRQHKIIRAQIVNTWNRRRTVPPQTSPGAAQPQSVIFPVDSSGVIMGNATTLAFPAVLTVSNLDSGAARRVVQGMISTRILQALLSATLIAAAASWLALPKPNTILPRPPTSIASMAALLADGNLFGQLGRGAEWLSLEDLRGFFKDGLHVSMNFQLGWEKVRRRRRDEVQTVVWGSSQGVFYERDHVFGVSAIRTGGWGGGENVGLGLKARVGFNHRSHVRDWGWRT</sequence>
<feature type="transmembrane region" description="Helical" evidence="2">
    <location>
        <begin position="845"/>
        <end position="871"/>
    </location>
</feature>
<reference evidence="3" key="2">
    <citation type="submission" date="2023-05" db="EMBL/GenBank/DDBJ databases">
        <authorList>
            <consortium name="Lawrence Berkeley National Laboratory"/>
            <person name="Steindorff A."/>
            <person name="Hensen N."/>
            <person name="Bonometti L."/>
            <person name="Westerberg I."/>
            <person name="Brannstrom I.O."/>
            <person name="Guillou S."/>
            <person name="Cros-Aarteil S."/>
            <person name="Calhoun S."/>
            <person name="Haridas S."/>
            <person name="Kuo A."/>
            <person name="Mondo S."/>
            <person name="Pangilinan J."/>
            <person name="Riley R."/>
            <person name="Labutti K."/>
            <person name="Andreopoulos B."/>
            <person name="Lipzen A."/>
            <person name="Chen C."/>
            <person name="Yanf M."/>
            <person name="Daum C."/>
            <person name="Ng V."/>
            <person name="Clum A."/>
            <person name="Ohm R."/>
            <person name="Martin F."/>
            <person name="Silar P."/>
            <person name="Natvig D."/>
            <person name="Lalanne C."/>
            <person name="Gautier V."/>
            <person name="Ament-Velasquez S.L."/>
            <person name="Kruys A."/>
            <person name="Hutchinson M.I."/>
            <person name="Powell A.J."/>
            <person name="Barry K."/>
            <person name="Miller A.N."/>
            <person name="Grigoriev I.V."/>
            <person name="Debuchy R."/>
            <person name="Gladieux P."/>
            <person name="Thoren M.H."/>
            <person name="Johannesson H."/>
        </authorList>
    </citation>
    <scope>NUCLEOTIDE SEQUENCE</scope>
    <source>
        <strain evidence="3">PSN293</strain>
    </source>
</reference>
<gene>
    <name evidence="3" type="ORF">QBC37DRAFT_127616</name>
</gene>
<feature type="compositionally biased region" description="Polar residues" evidence="1">
    <location>
        <begin position="1"/>
        <end position="25"/>
    </location>
</feature>
<organism evidence="3 4">
    <name type="scientific">Rhypophila decipiens</name>
    <dbReference type="NCBI Taxonomy" id="261697"/>
    <lineage>
        <taxon>Eukaryota</taxon>
        <taxon>Fungi</taxon>
        <taxon>Dikarya</taxon>
        <taxon>Ascomycota</taxon>
        <taxon>Pezizomycotina</taxon>
        <taxon>Sordariomycetes</taxon>
        <taxon>Sordariomycetidae</taxon>
        <taxon>Sordariales</taxon>
        <taxon>Naviculisporaceae</taxon>
        <taxon>Rhypophila</taxon>
    </lineage>
</organism>
<keyword evidence="4" id="KW-1185">Reference proteome</keyword>
<reference evidence="3" key="1">
    <citation type="journal article" date="2023" name="Mol. Phylogenet. Evol.">
        <title>Genome-scale phylogeny and comparative genomics of the fungal order Sordariales.</title>
        <authorList>
            <person name="Hensen N."/>
            <person name="Bonometti L."/>
            <person name="Westerberg I."/>
            <person name="Brannstrom I.O."/>
            <person name="Guillou S."/>
            <person name="Cros-Aarteil S."/>
            <person name="Calhoun S."/>
            <person name="Haridas S."/>
            <person name="Kuo A."/>
            <person name="Mondo S."/>
            <person name="Pangilinan J."/>
            <person name="Riley R."/>
            <person name="LaButti K."/>
            <person name="Andreopoulos B."/>
            <person name="Lipzen A."/>
            <person name="Chen C."/>
            <person name="Yan M."/>
            <person name="Daum C."/>
            <person name="Ng V."/>
            <person name="Clum A."/>
            <person name="Steindorff A."/>
            <person name="Ohm R.A."/>
            <person name="Martin F."/>
            <person name="Silar P."/>
            <person name="Natvig D.O."/>
            <person name="Lalanne C."/>
            <person name="Gautier V."/>
            <person name="Ament-Velasquez S.L."/>
            <person name="Kruys A."/>
            <person name="Hutchinson M.I."/>
            <person name="Powell A.J."/>
            <person name="Barry K."/>
            <person name="Miller A.N."/>
            <person name="Grigoriev I.V."/>
            <person name="Debuchy R."/>
            <person name="Gladieux P."/>
            <person name="Hiltunen Thoren M."/>
            <person name="Johannesson H."/>
        </authorList>
    </citation>
    <scope>NUCLEOTIDE SEQUENCE</scope>
    <source>
        <strain evidence="3">PSN293</strain>
    </source>
</reference>
<protein>
    <submittedName>
        <fullName evidence="3">Uncharacterized protein</fullName>
    </submittedName>
</protein>
<feature type="transmembrane region" description="Helical" evidence="2">
    <location>
        <begin position="180"/>
        <end position="197"/>
    </location>
</feature>
<evidence type="ECO:0000313" key="3">
    <source>
        <dbReference type="EMBL" id="KAK4215352.1"/>
    </source>
</evidence>
<feature type="transmembrane region" description="Helical" evidence="2">
    <location>
        <begin position="743"/>
        <end position="760"/>
    </location>
</feature>